<evidence type="ECO:0000313" key="2">
    <source>
        <dbReference type="EMBL" id="BDD08334.1"/>
    </source>
</evidence>
<dbReference type="Gene3D" id="2.60.120.1390">
    <property type="match status" value="1"/>
</dbReference>
<feature type="signal peptide" evidence="1">
    <location>
        <begin position="1"/>
        <end position="18"/>
    </location>
</feature>
<sequence length="422" mass="47646">MKKTYFFLLALASVFAVACQGEQDKGFKLSGIKEFYKAAPEGVRTRWVSAENPNATKGKGGTTNKGAKGDAYILLGPGEKAVIFDQKGAGIITKMWVASSIQWKSPADRRKMKIEMFWDDAKKPAVSVPFTDFFGIGHGMVRKFESELFAMPEGKSFNSFIPMPYRKAGRIEVTNDTDDQLMFYYKIDFLEVPRHDDNVMYFHAYWNRDLKTDLGEDYEILPRVSGRGRYLGTNIGVLGDSIYKGTWFGEGEVKVFLDGDKDLPTLVGTGTEDYIGSGWGQGEYANMVQGSLVSDKGKDIYAFYRYHTKDPVYFHKDCRVTIQQMGNARKPKLMAIRKAGGEFKVLWSYVGKDGKQASKRYLDMKNPPKLEDDNFPVAPTTFYRRDDVSATAYFYLDKPQSELPGLPDMEVRTANLSERGVK</sequence>
<organism evidence="2 3">
    <name type="scientific">Fulvitalea axinellae</name>
    <dbReference type="NCBI Taxonomy" id="1182444"/>
    <lineage>
        <taxon>Bacteria</taxon>
        <taxon>Pseudomonadati</taxon>
        <taxon>Bacteroidota</taxon>
        <taxon>Cytophagia</taxon>
        <taxon>Cytophagales</taxon>
        <taxon>Persicobacteraceae</taxon>
        <taxon>Fulvitalea</taxon>
    </lineage>
</organism>
<keyword evidence="1" id="KW-0732">Signal</keyword>
<keyword evidence="3" id="KW-1185">Reference proteome</keyword>
<dbReference type="InterPro" id="IPR021345">
    <property type="entry name" value="DUF2961"/>
</dbReference>
<dbReference type="PROSITE" id="PS51257">
    <property type="entry name" value="PROKAR_LIPOPROTEIN"/>
    <property type="match status" value="1"/>
</dbReference>
<evidence type="ECO:0000313" key="3">
    <source>
        <dbReference type="Proteomes" id="UP001348817"/>
    </source>
</evidence>
<accession>A0AAU9CPP5</accession>
<dbReference type="KEGG" id="fax:FUAX_07660"/>
<evidence type="ECO:0000256" key="1">
    <source>
        <dbReference type="SAM" id="SignalP"/>
    </source>
</evidence>
<protein>
    <recommendedName>
        <fullName evidence="4">DUF2961 domain-containing protein</fullName>
    </recommendedName>
</protein>
<reference evidence="2 3" key="1">
    <citation type="submission" date="2021-12" db="EMBL/GenBank/DDBJ databases">
        <title>Genome sequencing of bacteria with rrn-lacking chromosome and rrn-plasmid.</title>
        <authorList>
            <person name="Anda M."/>
            <person name="Iwasaki W."/>
        </authorList>
    </citation>
    <scope>NUCLEOTIDE SEQUENCE [LARGE SCALE GENOMIC DNA]</scope>
    <source>
        <strain evidence="2 3">DSM 100852</strain>
    </source>
</reference>
<dbReference type="AlphaFoldDB" id="A0AAU9CPP5"/>
<feature type="chain" id="PRO_5043526866" description="DUF2961 domain-containing protein" evidence="1">
    <location>
        <begin position="19"/>
        <end position="422"/>
    </location>
</feature>
<evidence type="ECO:0008006" key="4">
    <source>
        <dbReference type="Google" id="ProtNLM"/>
    </source>
</evidence>
<name>A0AAU9CPP5_9BACT</name>
<dbReference type="EMBL" id="AP025314">
    <property type="protein sequence ID" value="BDD08334.1"/>
    <property type="molecule type" value="Genomic_DNA"/>
</dbReference>
<proteinExistence type="predicted"/>
<dbReference type="RefSeq" id="WP_338393600.1">
    <property type="nucleotide sequence ID" value="NZ_AP025314.1"/>
</dbReference>
<dbReference type="Pfam" id="PF11175">
    <property type="entry name" value="DUF2961"/>
    <property type="match status" value="1"/>
</dbReference>
<gene>
    <name evidence="2" type="ORF">FUAX_07660</name>
</gene>
<dbReference type="Proteomes" id="UP001348817">
    <property type="component" value="Chromosome"/>
</dbReference>